<proteinExistence type="predicted"/>
<name>A0AA40RTV8_STUST</name>
<evidence type="ECO:0000313" key="2">
    <source>
        <dbReference type="Proteomes" id="UP001138621"/>
    </source>
</evidence>
<dbReference type="AlphaFoldDB" id="A0AA40RTV8"/>
<protein>
    <submittedName>
        <fullName evidence="1">Uncharacterized protein</fullName>
    </submittedName>
</protein>
<evidence type="ECO:0000313" key="1">
    <source>
        <dbReference type="EMBL" id="MBA1305930.1"/>
    </source>
</evidence>
<comment type="caution">
    <text evidence="1">The sequence shown here is derived from an EMBL/GenBank/DDBJ whole genome shotgun (WGS) entry which is preliminary data.</text>
</comment>
<dbReference type="RefSeq" id="WP_181121632.1">
    <property type="nucleotide sequence ID" value="NZ_JAAMRD010000014.1"/>
</dbReference>
<organism evidence="1 2">
    <name type="scientific">Stutzerimonas stutzeri</name>
    <name type="common">Pseudomonas stutzeri</name>
    <dbReference type="NCBI Taxonomy" id="316"/>
    <lineage>
        <taxon>Bacteria</taxon>
        <taxon>Pseudomonadati</taxon>
        <taxon>Pseudomonadota</taxon>
        <taxon>Gammaproteobacteria</taxon>
        <taxon>Pseudomonadales</taxon>
        <taxon>Pseudomonadaceae</taxon>
        <taxon>Stutzerimonas</taxon>
    </lineage>
</organism>
<dbReference type="Proteomes" id="UP001138621">
    <property type="component" value="Unassembled WGS sequence"/>
</dbReference>
<accession>A0AA40RTV8</accession>
<reference evidence="1" key="1">
    <citation type="submission" date="2020-02" db="EMBL/GenBank/DDBJ databases">
        <title>Synteny-based analysis reveals conserved mechanism for high triclosan tolerance in Pseudomonas, as well as instances of horizontal transfer.</title>
        <authorList>
            <person name="Mcfarland A.G."/>
            <person name="Bertucci H.K."/>
            <person name="Litmann E."/>
            <person name="Shen J."/>
            <person name="Huttenhower C."/>
            <person name="Hartmann E.M."/>
        </authorList>
    </citation>
    <scope>NUCLEOTIDE SEQUENCE</scope>
    <source>
        <strain evidence="1">109A1</strain>
    </source>
</reference>
<sequence length="93" mass="11024">MRDEKTPLTDDQVAALARPGESWEQARYRLQVEESNREWDENQRVKAEYYDLCDQIFRKLYVVGPVDQRAVAELRERLAAVERHALDRGIYDL</sequence>
<dbReference type="EMBL" id="JAAMRD010000014">
    <property type="protein sequence ID" value="MBA1305930.1"/>
    <property type="molecule type" value="Genomic_DNA"/>
</dbReference>
<gene>
    <name evidence="1" type="ORF">G7024_16180</name>
</gene>